<dbReference type="KEGG" id="abas:ACPOL_6791"/>
<name>A0A2Z5GA27_9BACT</name>
<dbReference type="Proteomes" id="UP000253606">
    <property type="component" value="Plasmid pACPOL2"/>
</dbReference>
<gene>
    <name evidence="1" type="ORF">ACPOL_6791</name>
</gene>
<sequence length="40" mass="4781">MMQKVDSDLPGYTEFIEYLNRRGQSTTRRDFLQGHPARHE</sequence>
<dbReference type="EMBL" id="CP030842">
    <property type="protein sequence ID" value="AXC16001.1"/>
    <property type="molecule type" value="Genomic_DNA"/>
</dbReference>
<reference evidence="1 2" key="1">
    <citation type="journal article" date="2018" name="Front. Microbiol.">
        <title>Hydrolytic Capabilities as a Key to Environmental Success: Chitinolytic and Cellulolytic Acidobacteria From Acidic Sub-arctic Soils and Boreal Peatlands.</title>
        <authorList>
            <person name="Belova S.E."/>
            <person name="Ravin N.V."/>
            <person name="Pankratov T.A."/>
            <person name="Rakitin A.L."/>
            <person name="Ivanova A.A."/>
            <person name="Beletsky A.V."/>
            <person name="Mardanov A.V."/>
            <person name="Sinninghe Damste J.S."/>
            <person name="Dedysh S.N."/>
        </authorList>
    </citation>
    <scope>NUCLEOTIDE SEQUENCE [LARGE SCALE GENOMIC DNA]</scope>
    <source>
        <strain evidence="1 2">SBC82</strain>
        <plasmid evidence="2">pacpol2</plasmid>
    </source>
</reference>
<evidence type="ECO:0000313" key="1">
    <source>
        <dbReference type="EMBL" id="AXC16001.1"/>
    </source>
</evidence>
<dbReference type="AlphaFoldDB" id="A0A2Z5GA27"/>
<keyword evidence="1" id="KW-0614">Plasmid</keyword>
<protein>
    <submittedName>
        <fullName evidence="1">Uncharacterized protein</fullName>
    </submittedName>
</protein>
<accession>A0A2Z5GA27</accession>
<organism evidence="1 2">
    <name type="scientific">Acidisarcina polymorpha</name>
    <dbReference type="NCBI Taxonomy" id="2211140"/>
    <lineage>
        <taxon>Bacteria</taxon>
        <taxon>Pseudomonadati</taxon>
        <taxon>Acidobacteriota</taxon>
        <taxon>Terriglobia</taxon>
        <taxon>Terriglobales</taxon>
        <taxon>Acidobacteriaceae</taxon>
        <taxon>Acidisarcina</taxon>
    </lineage>
</organism>
<evidence type="ECO:0000313" key="2">
    <source>
        <dbReference type="Proteomes" id="UP000253606"/>
    </source>
</evidence>
<keyword evidence="2" id="KW-1185">Reference proteome</keyword>
<proteinExistence type="predicted"/>
<geneLocation type="plasmid" evidence="2">
    <name>pacpol2</name>
</geneLocation>